<dbReference type="PANTHER" id="PTHR43163:SF6">
    <property type="entry name" value="DIPEPTIDE TRANSPORT SYSTEM PERMEASE PROTEIN DPPB-RELATED"/>
    <property type="match status" value="1"/>
</dbReference>
<dbReference type="Proteomes" id="UP000199513">
    <property type="component" value="Unassembled WGS sequence"/>
</dbReference>
<dbReference type="AlphaFoldDB" id="A0A1I2G312"/>
<dbReference type="InterPro" id="IPR035906">
    <property type="entry name" value="MetI-like_sf"/>
</dbReference>
<accession>A0A1I2G312</accession>
<comment type="subcellular location">
    <subcellularLocation>
        <location evidence="1 7">Cell membrane</location>
        <topology evidence="1 7">Multi-pass membrane protein</topology>
    </subcellularLocation>
</comment>
<dbReference type="InterPro" id="IPR000515">
    <property type="entry name" value="MetI-like"/>
</dbReference>
<feature type="domain" description="ABC transmembrane type-1" evidence="8">
    <location>
        <begin position="126"/>
        <end position="341"/>
    </location>
</feature>
<evidence type="ECO:0000313" key="10">
    <source>
        <dbReference type="Proteomes" id="UP000199513"/>
    </source>
</evidence>
<evidence type="ECO:0000256" key="6">
    <source>
        <dbReference type="ARBA" id="ARBA00023136"/>
    </source>
</evidence>
<organism evidence="9 10">
    <name type="scientific">Thermoflexibacter ruber</name>
    <dbReference type="NCBI Taxonomy" id="1003"/>
    <lineage>
        <taxon>Bacteria</taxon>
        <taxon>Pseudomonadati</taxon>
        <taxon>Bacteroidota</taxon>
        <taxon>Cytophagia</taxon>
        <taxon>Cytophagales</taxon>
        <taxon>Thermoflexibacteraceae</taxon>
        <taxon>Thermoflexibacter</taxon>
    </lineage>
</organism>
<dbReference type="InterPro" id="IPR045621">
    <property type="entry name" value="BPD_transp_1_N"/>
</dbReference>
<keyword evidence="5 7" id="KW-1133">Transmembrane helix</keyword>
<dbReference type="Pfam" id="PF19300">
    <property type="entry name" value="BPD_transp_1_N"/>
    <property type="match status" value="1"/>
</dbReference>
<dbReference type="CDD" id="cd06261">
    <property type="entry name" value="TM_PBP2"/>
    <property type="match status" value="1"/>
</dbReference>
<dbReference type="PANTHER" id="PTHR43163">
    <property type="entry name" value="DIPEPTIDE TRANSPORT SYSTEM PERMEASE PROTEIN DPPB-RELATED"/>
    <property type="match status" value="1"/>
</dbReference>
<dbReference type="PROSITE" id="PS50928">
    <property type="entry name" value="ABC_TM1"/>
    <property type="match status" value="1"/>
</dbReference>
<evidence type="ECO:0000256" key="1">
    <source>
        <dbReference type="ARBA" id="ARBA00004651"/>
    </source>
</evidence>
<comment type="similarity">
    <text evidence="7">Belongs to the binding-protein-dependent transport system permease family.</text>
</comment>
<dbReference type="GO" id="GO:0005886">
    <property type="term" value="C:plasma membrane"/>
    <property type="evidence" value="ECO:0007669"/>
    <property type="project" value="UniProtKB-SubCell"/>
</dbReference>
<name>A0A1I2G312_9BACT</name>
<feature type="transmembrane region" description="Helical" evidence="7">
    <location>
        <begin position="162"/>
        <end position="191"/>
    </location>
</feature>
<keyword evidence="4 7" id="KW-0812">Transmembrane</keyword>
<dbReference type="Pfam" id="PF00528">
    <property type="entry name" value="BPD_transp_1"/>
    <property type="match status" value="1"/>
</dbReference>
<feature type="transmembrane region" description="Helical" evidence="7">
    <location>
        <begin position="276"/>
        <end position="298"/>
    </location>
</feature>
<dbReference type="RefSeq" id="WP_091544855.1">
    <property type="nucleotide sequence ID" value="NZ_FONY01000016.1"/>
</dbReference>
<proteinExistence type="inferred from homology"/>
<feature type="transmembrane region" description="Helical" evidence="7">
    <location>
        <begin position="9"/>
        <end position="30"/>
    </location>
</feature>
<evidence type="ECO:0000256" key="2">
    <source>
        <dbReference type="ARBA" id="ARBA00022448"/>
    </source>
</evidence>
<dbReference type="STRING" id="1003.SAMN04488541_101652"/>
<feature type="transmembrane region" description="Helical" evidence="7">
    <location>
        <begin position="318"/>
        <end position="343"/>
    </location>
</feature>
<dbReference type="GO" id="GO:0055085">
    <property type="term" value="P:transmembrane transport"/>
    <property type="evidence" value="ECO:0007669"/>
    <property type="project" value="InterPro"/>
</dbReference>
<keyword evidence="10" id="KW-1185">Reference proteome</keyword>
<feature type="transmembrane region" description="Helical" evidence="7">
    <location>
        <begin position="130"/>
        <end position="150"/>
    </location>
</feature>
<evidence type="ECO:0000259" key="8">
    <source>
        <dbReference type="PROSITE" id="PS50928"/>
    </source>
</evidence>
<evidence type="ECO:0000313" key="9">
    <source>
        <dbReference type="EMBL" id="SFF11529.1"/>
    </source>
</evidence>
<evidence type="ECO:0000256" key="4">
    <source>
        <dbReference type="ARBA" id="ARBA00022692"/>
    </source>
</evidence>
<sequence>MLQFILKRLGYGLLVILGVMLVVFFIFHALPGDPVEVCAGKHPSKEERELLNKEFGFDKPLLVQFFLYLNDFSPLSFHENTPENQKKYRFQKLLSLGSSAFVIKFPYLRQSCRTNRQVAEQLLENLEGTLWLSLSAITLATVLGIFLGLVAALKKGTFTDNFIVTSSVVGFSTPSFVMAILISIIFGYYLADITGLPIRGHFLELKDNGERVFRIKYLILPTITLALRPLAIIIQLTRSAMIEVLSQDYIRTARAKGLPKWRIVGKHALRNALNPVITAVSGWFAALMTGAFFVEYLFNLKGLGYVTIEAVDYRDFPIVIGATVVIAIIFVLINIIVDIIYALTDPRIRLS</sequence>
<gene>
    <name evidence="9" type="ORF">SAMN04488541_101652</name>
</gene>
<dbReference type="SUPFAM" id="SSF161098">
    <property type="entry name" value="MetI-like"/>
    <property type="match status" value="1"/>
</dbReference>
<evidence type="ECO:0000256" key="3">
    <source>
        <dbReference type="ARBA" id="ARBA00022475"/>
    </source>
</evidence>
<keyword evidence="6 7" id="KW-0472">Membrane</keyword>
<dbReference type="EMBL" id="FONY01000016">
    <property type="protein sequence ID" value="SFF11529.1"/>
    <property type="molecule type" value="Genomic_DNA"/>
</dbReference>
<protein>
    <submittedName>
        <fullName evidence="9">Peptide/nickel transport system permease protein</fullName>
    </submittedName>
</protein>
<keyword evidence="3" id="KW-1003">Cell membrane</keyword>
<reference evidence="10" key="1">
    <citation type="submission" date="2016-10" db="EMBL/GenBank/DDBJ databases">
        <authorList>
            <person name="Varghese N."/>
            <person name="Submissions S."/>
        </authorList>
    </citation>
    <scope>NUCLEOTIDE SEQUENCE [LARGE SCALE GENOMIC DNA]</scope>
    <source>
        <strain>GEY</strain>
        <strain evidence="10">DSM 9560</strain>
    </source>
</reference>
<evidence type="ECO:0000256" key="5">
    <source>
        <dbReference type="ARBA" id="ARBA00022989"/>
    </source>
</evidence>
<dbReference type="OrthoDB" id="24153at2"/>
<dbReference type="Gene3D" id="1.10.3720.10">
    <property type="entry name" value="MetI-like"/>
    <property type="match status" value="1"/>
</dbReference>
<evidence type="ECO:0000256" key="7">
    <source>
        <dbReference type="RuleBase" id="RU363032"/>
    </source>
</evidence>
<keyword evidence="2 7" id="KW-0813">Transport</keyword>